<accession>A0AAE0JE70</accession>
<keyword evidence="1" id="KW-0472">Membrane</keyword>
<sequence length="198" mass="21873">MMEKVGMKFKDIAGVEMSEAEAVLLNSKIEQAAAAVEKVGSMEAKALASAAKITVWTKVFIAINVVAIVGLLVWDHYKEKQIADELHEAIAKVATARLYAQVAERQEMVHTDQMSSINMLLQAIQNDNKAVQDFVKQNFADTVTRALTAISDDNTYEMLVKVDADSQADTREDPCLCEMKKRKLEDAKKALPSRPVST</sequence>
<reference evidence="2" key="2">
    <citation type="submission" date="2023-06" db="EMBL/GenBank/DDBJ databases">
        <authorList>
            <consortium name="Lawrence Berkeley National Laboratory"/>
            <person name="Haridas S."/>
            <person name="Hensen N."/>
            <person name="Bonometti L."/>
            <person name="Westerberg I."/>
            <person name="Brannstrom I.O."/>
            <person name="Guillou S."/>
            <person name="Cros-Aarteil S."/>
            <person name="Calhoun S."/>
            <person name="Kuo A."/>
            <person name="Mondo S."/>
            <person name="Pangilinan J."/>
            <person name="Riley R."/>
            <person name="Labutti K."/>
            <person name="Andreopoulos B."/>
            <person name="Lipzen A."/>
            <person name="Chen C."/>
            <person name="Yanf M."/>
            <person name="Daum C."/>
            <person name="Ng V."/>
            <person name="Clum A."/>
            <person name="Steindorff A."/>
            <person name="Ohm R."/>
            <person name="Martin F."/>
            <person name="Silar P."/>
            <person name="Natvig D."/>
            <person name="Lalanne C."/>
            <person name="Gautier V."/>
            <person name="Ament-Velasquez S.L."/>
            <person name="Kruys A."/>
            <person name="Hutchinson M.I."/>
            <person name="Powell A.J."/>
            <person name="Barry K."/>
            <person name="Miller A.N."/>
            <person name="Grigoriev I.V."/>
            <person name="Debuchy R."/>
            <person name="Gladieux P."/>
            <person name="Thoren M.H."/>
            <person name="Johannesson H."/>
        </authorList>
    </citation>
    <scope>NUCLEOTIDE SEQUENCE</scope>
    <source>
        <strain evidence="2">CBS 560.94</strain>
    </source>
</reference>
<dbReference type="EMBL" id="JAUEPP010000004">
    <property type="protein sequence ID" value="KAK3344729.1"/>
    <property type="molecule type" value="Genomic_DNA"/>
</dbReference>
<dbReference type="RefSeq" id="XP_062681342.1">
    <property type="nucleotide sequence ID" value="XM_062821539.1"/>
</dbReference>
<keyword evidence="1" id="KW-1133">Transmembrane helix</keyword>
<dbReference type="GeneID" id="87858693"/>
<evidence type="ECO:0000313" key="3">
    <source>
        <dbReference type="Proteomes" id="UP001278500"/>
    </source>
</evidence>
<gene>
    <name evidence="2" type="ORF">B0H65DRAFT_183823</name>
</gene>
<dbReference type="AlphaFoldDB" id="A0AAE0JE70"/>
<keyword evidence="3" id="KW-1185">Reference proteome</keyword>
<keyword evidence="1" id="KW-0812">Transmembrane</keyword>
<organism evidence="2 3">
    <name type="scientific">Neurospora tetraspora</name>
    <dbReference type="NCBI Taxonomy" id="94610"/>
    <lineage>
        <taxon>Eukaryota</taxon>
        <taxon>Fungi</taxon>
        <taxon>Dikarya</taxon>
        <taxon>Ascomycota</taxon>
        <taxon>Pezizomycotina</taxon>
        <taxon>Sordariomycetes</taxon>
        <taxon>Sordariomycetidae</taxon>
        <taxon>Sordariales</taxon>
        <taxon>Sordariaceae</taxon>
        <taxon>Neurospora</taxon>
    </lineage>
</organism>
<evidence type="ECO:0000313" key="2">
    <source>
        <dbReference type="EMBL" id="KAK3344729.1"/>
    </source>
</evidence>
<feature type="transmembrane region" description="Helical" evidence="1">
    <location>
        <begin position="55"/>
        <end position="74"/>
    </location>
</feature>
<comment type="caution">
    <text evidence="2">The sequence shown here is derived from an EMBL/GenBank/DDBJ whole genome shotgun (WGS) entry which is preliminary data.</text>
</comment>
<protein>
    <submittedName>
        <fullName evidence="2">Uncharacterized protein</fullName>
    </submittedName>
</protein>
<reference evidence="2" key="1">
    <citation type="journal article" date="2023" name="Mol. Phylogenet. Evol.">
        <title>Genome-scale phylogeny and comparative genomics of the fungal order Sordariales.</title>
        <authorList>
            <person name="Hensen N."/>
            <person name="Bonometti L."/>
            <person name="Westerberg I."/>
            <person name="Brannstrom I.O."/>
            <person name="Guillou S."/>
            <person name="Cros-Aarteil S."/>
            <person name="Calhoun S."/>
            <person name="Haridas S."/>
            <person name="Kuo A."/>
            <person name="Mondo S."/>
            <person name="Pangilinan J."/>
            <person name="Riley R."/>
            <person name="LaButti K."/>
            <person name="Andreopoulos B."/>
            <person name="Lipzen A."/>
            <person name="Chen C."/>
            <person name="Yan M."/>
            <person name="Daum C."/>
            <person name="Ng V."/>
            <person name="Clum A."/>
            <person name="Steindorff A."/>
            <person name="Ohm R.A."/>
            <person name="Martin F."/>
            <person name="Silar P."/>
            <person name="Natvig D.O."/>
            <person name="Lalanne C."/>
            <person name="Gautier V."/>
            <person name="Ament-Velasquez S.L."/>
            <person name="Kruys A."/>
            <person name="Hutchinson M.I."/>
            <person name="Powell A.J."/>
            <person name="Barry K."/>
            <person name="Miller A.N."/>
            <person name="Grigoriev I.V."/>
            <person name="Debuchy R."/>
            <person name="Gladieux P."/>
            <person name="Hiltunen Thoren M."/>
            <person name="Johannesson H."/>
        </authorList>
    </citation>
    <scope>NUCLEOTIDE SEQUENCE</scope>
    <source>
        <strain evidence="2">CBS 560.94</strain>
    </source>
</reference>
<evidence type="ECO:0000256" key="1">
    <source>
        <dbReference type="SAM" id="Phobius"/>
    </source>
</evidence>
<name>A0AAE0JE70_9PEZI</name>
<proteinExistence type="predicted"/>
<dbReference type="Proteomes" id="UP001278500">
    <property type="component" value="Unassembled WGS sequence"/>
</dbReference>